<organism evidence="1 2">
    <name type="scientific">Roseimaritima ulvae</name>
    <dbReference type="NCBI Taxonomy" id="980254"/>
    <lineage>
        <taxon>Bacteria</taxon>
        <taxon>Pseudomonadati</taxon>
        <taxon>Planctomycetota</taxon>
        <taxon>Planctomycetia</taxon>
        <taxon>Pirellulales</taxon>
        <taxon>Pirellulaceae</taxon>
        <taxon>Roseimaritima</taxon>
    </lineage>
</organism>
<protein>
    <submittedName>
        <fullName evidence="1">Uncharacterized protein</fullName>
    </submittedName>
</protein>
<accession>A0A5B9R9N6</accession>
<dbReference type="KEGG" id="rul:UC8_56040"/>
<reference evidence="1 2" key="1">
    <citation type="submission" date="2019-08" db="EMBL/GenBank/DDBJ databases">
        <title>Deep-cultivation of Planctomycetes and their phenomic and genomic characterization uncovers novel biology.</title>
        <authorList>
            <person name="Wiegand S."/>
            <person name="Jogler M."/>
            <person name="Boedeker C."/>
            <person name="Pinto D."/>
            <person name="Vollmers J."/>
            <person name="Rivas-Marin E."/>
            <person name="Kohn T."/>
            <person name="Peeters S.H."/>
            <person name="Heuer A."/>
            <person name="Rast P."/>
            <person name="Oberbeckmann S."/>
            <person name="Bunk B."/>
            <person name="Jeske O."/>
            <person name="Meyerdierks A."/>
            <person name="Storesund J.E."/>
            <person name="Kallscheuer N."/>
            <person name="Luecker S."/>
            <person name="Lage O.M."/>
            <person name="Pohl T."/>
            <person name="Merkel B.J."/>
            <person name="Hornburger P."/>
            <person name="Mueller R.-W."/>
            <person name="Bruemmer F."/>
            <person name="Labrenz M."/>
            <person name="Spormann A.M."/>
            <person name="Op den Camp H."/>
            <person name="Overmann J."/>
            <person name="Amann R."/>
            <person name="Jetten M.S.M."/>
            <person name="Mascher T."/>
            <person name="Medema M.H."/>
            <person name="Devos D.P."/>
            <person name="Kaster A.-K."/>
            <person name="Ovreas L."/>
            <person name="Rohde M."/>
            <person name="Galperin M.Y."/>
            <person name="Jogler C."/>
        </authorList>
    </citation>
    <scope>NUCLEOTIDE SEQUENCE [LARGE SCALE GENOMIC DNA]</scope>
    <source>
        <strain evidence="1 2">UC8</strain>
    </source>
</reference>
<proteinExistence type="predicted"/>
<evidence type="ECO:0000313" key="2">
    <source>
        <dbReference type="Proteomes" id="UP000325286"/>
    </source>
</evidence>
<name>A0A5B9R9N6_9BACT</name>
<dbReference type="AlphaFoldDB" id="A0A5B9R9N6"/>
<sequence length="300" mass="33740">MSKVVMRDQDEWDDEPKLIDYLSAQLQSGRLGLALGAGISKPFGLPDWGNLINAMFKIAGQDPLPGNPMQQAEYIRTSTCGGDVAKFLELVDQALYENADTSFDALRKNDTIASVGALLMASRRGSASEVVTINFDNLLELYLAYFGFVVHSVSADIHWRDASDVTIYHPHGFLPHGQPTERSSDIVLDQASFGQTVGKDTVWRQVCMNMFRRRTCLFIGMSGDDPNIESMLQESRDTHASRNHRTRYWGVAFSTADDDLLRTQWQNRGVYYRVIADYDHDLPRLLFGICQHAAEKSMFS</sequence>
<dbReference type="Pfam" id="PF13289">
    <property type="entry name" value="SIR2_2"/>
    <property type="match status" value="1"/>
</dbReference>
<dbReference type="EMBL" id="CP042914">
    <property type="protein sequence ID" value="QEG43553.1"/>
    <property type="molecule type" value="Genomic_DNA"/>
</dbReference>
<gene>
    <name evidence="1" type="ORF">UC8_56040</name>
</gene>
<keyword evidence="2" id="KW-1185">Reference proteome</keyword>
<evidence type="ECO:0000313" key="1">
    <source>
        <dbReference type="EMBL" id="QEG43553.1"/>
    </source>
</evidence>
<dbReference type="OrthoDB" id="5521101at2"/>
<dbReference type="Proteomes" id="UP000325286">
    <property type="component" value="Chromosome"/>
</dbReference>
<dbReference type="InterPro" id="IPR029035">
    <property type="entry name" value="DHS-like_NAD/FAD-binding_dom"/>
</dbReference>
<dbReference type="SUPFAM" id="SSF52467">
    <property type="entry name" value="DHS-like NAD/FAD-binding domain"/>
    <property type="match status" value="1"/>
</dbReference>
<dbReference type="RefSeq" id="WP_068132559.1">
    <property type="nucleotide sequence ID" value="NZ_CP042914.1"/>
</dbReference>